<evidence type="ECO:0000313" key="3">
    <source>
        <dbReference type="Proteomes" id="UP000030765"/>
    </source>
</evidence>
<protein>
    <submittedName>
        <fullName evidence="1 2">Uncharacterized protein</fullName>
    </submittedName>
</protein>
<reference evidence="2" key="2">
    <citation type="submission" date="2020-05" db="UniProtKB">
        <authorList>
            <consortium name="EnsemblMetazoa"/>
        </authorList>
    </citation>
    <scope>IDENTIFICATION</scope>
</reference>
<organism evidence="1">
    <name type="scientific">Anopheles sinensis</name>
    <name type="common">Mosquito</name>
    <dbReference type="NCBI Taxonomy" id="74873"/>
    <lineage>
        <taxon>Eukaryota</taxon>
        <taxon>Metazoa</taxon>
        <taxon>Ecdysozoa</taxon>
        <taxon>Arthropoda</taxon>
        <taxon>Hexapoda</taxon>
        <taxon>Insecta</taxon>
        <taxon>Pterygota</taxon>
        <taxon>Neoptera</taxon>
        <taxon>Endopterygota</taxon>
        <taxon>Diptera</taxon>
        <taxon>Nematocera</taxon>
        <taxon>Culicoidea</taxon>
        <taxon>Culicidae</taxon>
        <taxon>Anophelinae</taxon>
        <taxon>Anopheles</taxon>
    </lineage>
</organism>
<sequence>MGVPAAVSVLEVTLLQTSLTCQSNHQRRVLLGAGAYEVALERFGTLKCIWHPLLGLSTWRK</sequence>
<keyword evidence="3" id="KW-1185">Reference proteome</keyword>
<evidence type="ECO:0000313" key="1">
    <source>
        <dbReference type="EMBL" id="KFB52165.1"/>
    </source>
</evidence>
<name>A0A084WPM1_ANOSI</name>
<dbReference type="EnsemblMetazoa" id="ASIC020493-RA">
    <property type="protein sequence ID" value="ASIC020493-PA"/>
    <property type="gene ID" value="ASIC020493"/>
</dbReference>
<gene>
    <name evidence="1" type="ORF">ZHAS_00020493</name>
</gene>
<dbReference type="Proteomes" id="UP000030765">
    <property type="component" value="Unassembled WGS sequence"/>
</dbReference>
<dbReference type="AlphaFoldDB" id="A0A084WPM1"/>
<evidence type="ECO:0000313" key="2">
    <source>
        <dbReference type="EnsemblMetazoa" id="ASIC020493-PA"/>
    </source>
</evidence>
<proteinExistence type="predicted"/>
<dbReference type="EMBL" id="ATLV01025102">
    <property type="status" value="NOT_ANNOTATED_CDS"/>
    <property type="molecule type" value="Genomic_DNA"/>
</dbReference>
<reference evidence="1 3" key="1">
    <citation type="journal article" date="2014" name="BMC Genomics">
        <title>Genome sequence of Anopheles sinensis provides insight into genetics basis of mosquito competence for malaria parasites.</title>
        <authorList>
            <person name="Zhou D."/>
            <person name="Zhang D."/>
            <person name="Ding G."/>
            <person name="Shi L."/>
            <person name="Hou Q."/>
            <person name="Ye Y."/>
            <person name="Xu Y."/>
            <person name="Zhou H."/>
            <person name="Xiong C."/>
            <person name="Li S."/>
            <person name="Yu J."/>
            <person name="Hong S."/>
            <person name="Yu X."/>
            <person name="Zou P."/>
            <person name="Chen C."/>
            <person name="Chang X."/>
            <person name="Wang W."/>
            <person name="Lv Y."/>
            <person name="Sun Y."/>
            <person name="Ma L."/>
            <person name="Shen B."/>
            <person name="Zhu C."/>
        </authorList>
    </citation>
    <scope>NUCLEOTIDE SEQUENCE [LARGE SCALE GENOMIC DNA]</scope>
</reference>
<dbReference type="EMBL" id="KE525369">
    <property type="protein sequence ID" value="KFB52165.1"/>
    <property type="molecule type" value="Genomic_DNA"/>
</dbReference>
<dbReference type="VEuPathDB" id="VectorBase:ASIC020493"/>
<accession>A0A084WPM1</accession>